<accession>A0A183KB87</accession>
<reference evidence="1 2" key="2">
    <citation type="submission" date="2018-11" db="EMBL/GenBank/DDBJ databases">
        <authorList>
            <consortium name="Pathogen Informatics"/>
        </authorList>
    </citation>
    <scope>NUCLEOTIDE SEQUENCE [LARGE SCALE GENOMIC DNA]</scope>
    <source>
        <strain evidence="1">Dakar</strain>
        <strain evidence="2">Dakar, Senegal</strain>
    </source>
</reference>
<keyword evidence="2" id="KW-1185">Reference proteome</keyword>
<dbReference type="EMBL" id="UZAK01034999">
    <property type="protein sequence ID" value="VDP48124.1"/>
    <property type="molecule type" value="Genomic_DNA"/>
</dbReference>
<organism evidence="3">
    <name type="scientific">Schistosoma curassoni</name>
    <dbReference type="NCBI Taxonomy" id="6186"/>
    <lineage>
        <taxon>Eukaryota</taxon>
        <taxon>Metazoa</taxon>
        <taxon>Spiralia</taxon>
        <taxon>Lophotrochozoa</taxon>
        <taxon>Platyhelminthes</taxon>
        <taxon>Trematoda</taxon>
        <taxon>Digenea</taxon>
        <taxon>Strigeidida</taxon>
        <taxon>Schistosomatoidea</taxon>
        <taxon>Schistosomatidae</taxon>
        <taxon>Schistosoma</taxon>
    </lineage>
</organism>
<evidence type="ECO:0000313" key="3">
    <source>
        <dbReference type="WBParaSite" id="SCUD_0001227801-mRNA-1"/>
    </source>
</evidence>
<evidence type="ECO:0000313" key="2">
    <source>
        <dbReference type="Proteomes" id="UP000279833"/>
    </source>
</evidence>
<name>A0A183KB87_9TREM</name>
<gene>
    <name evidence="1" type="ORF">SCUD_LOCUS12275</name>
</gene>
<dbReference type="Proteomes" id="UP000279833">
    <property type="component" value="Unassembled WGS sequence"/>
</dbReference>
<reference evidence="3" key="1">
    <citation type="submission" date="2016-06" db="UniProtKB">
        <authorList>
            <consortium name="WormBaseParasite"/>
        </authorList>
    </citation>
    <scope>IDENTIFICATION</scope>
</reference>
<sequence length="46" mass="5716">MKILTITMNQLHPYYPYLMDQKHLKQQFWLFLINNQHLFLLISLKP</sequence>
<protein>
    <submittedName>
        <fullName evidence="1 3">Uncharacterized protein</fullName>
    </submittedName>
</protein>
<evidence type="ECO:0000313" key="1">
    <source>
        <dbReference type="EMBL" id="VDP48124.1"/>
    </source>
</evidence>
<dbReference type="WBParaSite" id="SCUD_0001227801-mRNA-1">
    <property type="protein sequence ID" value="SCUD_0001227801-mRNA-1"/>
    <property type="gene ID" value="SCUD_0001227801"/>
</dbReference>
<dbReference type="AlphaFoldDB" id="A0A183KB87"/>
<proteinExistence type="predicted"/>